<dbReference type="Gene3D" id="3.40.50.1240">
    <property type="entry name" value="Phosphoglycerate mutase-like"/>
    <property type="match status" value="1"/>
</dbReference>
<dbReference type="Pfam" id="PF00300">
    <property type="entry name" value="His_Phos_1"/>
    <property type="match status" value="1"/>
</dbReference>
<dbReference type="RefSeq" id="WP_266070643.1">
    <property type="nucleotide sequence ID" value="NZ_JAPJDA010000024.1"/>
</dbReference>
<reference evidence="1" key="1">
    <citation type="submission" date="2022-11" db="EMBL/GenBank/DDBJ databases">
        <title>Salinimicrobium profundisediminis sp. nov., isolated from deep-sea sediment of the Mariana Trench.</title>
        <authorList>
            <person name="Fu H."/>
        </authorList>
    </citation>
    <scope>NUCLEOTIDE SEQUENCE</scope>
    <source>
        <strain evidence="1">MT39</strain>
    </source>
</reference>
<sequence length="161" mass="18452">MKKLILVRHGKSSWKEDLPDAERTLKKRAFKDAGLVLNAFSGFREKPLKIWSSYATRALDTARIFQKRLEVEDKDFKVKKELYTFDAKTLLNIITSCEDDVDSLMVFGHNPAITGVANQLGDQHFSNVPTTGLCVITFEAEKWQEIKDGQTILYLFPKNLR</sequence>
<name>A0A9X3I1T2_9FLAO</name>
<dbReference type="Proteomes" id="UP001148482">
    <property type="component" value="Unassembled WGS sequence"/>
</dbReference>
<dbReference type="InterPro" id="IPR013078">
    <property type="entry name" value="His_Pase_superF_clade-1"/>
</dbReference>
<dbReference type="SUPFAM" id="SSF53254">
    <property type="entry name" value="Phosphoglycerate mutase-like"/>
    <property type="match status" value="1"/>
</dbReference>
<dbReference type="AlphaFoldDB" id="A0A9X3I1T2"/>
<proteinExistence type="predicted"/>
<evidence type="ECO:0000313" key="1">
    <source>
        <dbReference type="EMBL" id="MCX2839286.1"/>
    </source>
</evidence>
<accession>A0A9X3I1T2</accession>
<dbReference type="InterPro" id="IPR029033">
    <property type="entry name" value="His_PPase_superfam"/>
</dbReference>
<protein>
    <submittedName>
        <fullName evidence="1">Histidine phosphatase family protein</fullName>
    </submittedName>
</protein>
<evidence type="ECO:0000313" key="2">
    <source>
        <dbReference type="Proteomes" id="UP001148482"/>
    </source>
</evidence>
<gene>
    <name evidence="1" type="ORF">OQ279_14115</name>
</gene>
<dbReference type="EMBL" id="JAPJDA010000024">
    <property type="protein sequence ID" value="MCX2839286.1"/>
    <property type="molecule type" value="Genomic_DNA"/>
</dbReference>
<organism evidence="1 2">
    <name type="scientific">Salinimicrobium profundisediminis</name>
    <dbReference type="NCBI Taxonomy" id="2994553"/>
    <lineage>
        <taxon>Bacteria</taxon>
        <taxon>Pseudomonadati</taxon>
        <taxon>Bacteroidota</taxon>
        <taxon>Flavobacteriia</taxon>
        <taxon>Flavobacteriales</taxon>
        <taxon>Flavobacteriaceae</taxon>
        <taxon>Salinimicrobium</taxon>
    </lineage>
</organism>
<comment type="caution">
    <text evidence="1">The sequence shown here is derived from an EMBL/GenBank/DDBJ whole genome shotgun (WGS) entry which is preliminary data.</text>
</comment>
<dbReference type="CDD" id="cd07040">
    <property type="entry name" value="HP"/>
    <property type="match status" value="1"/>
</dbReference>
<keyword evidence="2" id="KW-1185">Reference proteome</keyword>